<gene>
    <name evidence="2" type="ORF">HELGO_WM55882</name>
</gene>
<dbReference type="EMBL" id="CACVAW010000055">
    <property type="protein sequence ID" value="CAA6813428.1"/>
    <property type="molecule type" value="Genomic_DNA"/>
</dbReference>
<proteinExistence type="predicted"/>
<evidence type="ECO:0000256" key="1">
    <source>
        <dbReference type="SAM" id="MobiDB-lite"/>
    </source>
</evidence>
<dbReference type="AlphaFoldDB" id="A0A6S6TA33"/>
<feature type="compositionally biased region" description="Basic residues" evidence="1">
    <location>
        <begin position="21"/>
        <end position="42"/>
    </location>
</feature>
<feature type="compositionally biased region" description="Basic and acidic residues" evidence="1">
    <location>
        <begin position="43"/>
        <end position="73"/>
    </location>
</feature>
<organism evidence="2">
    <name type="scientific">uncultured Campylobacterales bacterium</name>
    <dbReference type="NCBI Taxonomy" id="352960"/>
    <lineage>
        <taxon>Bacteria</taxon>
        <taxon>Pseudomonadati</taxon>
        <taxon>Campylobacterota</taxon>
        <taxon>Epsilonproteobacteria</taxon>
        <taxon>Campylobacterales</taxon>
        <taxon>environmental samples</taxon>
    </lineage>
</organism>
<feature type="region of interest" description="Disordered" evidence="1">
    <location>
        <begin position="14"/>
        <end position="73"/>
    </location>
</feature>
<reference evidence="2" key="1">
    <citation type="submission" date="2020-01" db="EMBL/GenBank/DDBJ databases">
        <authorList>
            <person name="Meier V. D."/>
            <person name="Meier V D."/>
        </authorList>
    </citation>
    <scope>NUCLEOTIDE SEQUENCE</scope>
    <source>
        <strain evidence="2">HLG_WM_MAG_12</strain>
    </source>
</reference>
<feature type="non-terminal residue" evidence="2">
    <location>
        <position position="1"/>
    </location>
</feature>
<evidence type="ECO:0000313" key="2">
    <source>
        <dbReference type="EMBL" id="CAA6813428.1"/>
    </source>
</evidence>
<accession>A0A6S6TA33</accession>
<name>A0A6S6TA33_9BACT</name>
<sequence length="73" mass="8995">GLEAEYNRMLNNFEIKENRKEKRSKQKEKSKKKSKEKSKKRDNKKESIIEKRRAEMKELRDSLEQELELQRSR</sequence>
<protein>
    <submittedName>
        <fullName evidence="2">Uncharacterized protein</fullName>
    </submittedName>
</protein>